<dbReference type="Gene3D" id="1.20.5.1930">
    <property type="match status" value="1"/>
</dbReference>
<dbReference type="Proteomes" id="UP000005824">
    <property type="component" value="Unassembled WGS sequence"/>
</dbReference>
<evidence type="ECO:0000313" key="13">
    <source>
        <dbReference type="Proteomes" id="UP000005824"/>
    </source>
</evidence>
<dbReference type="SMART" id="SM00448">
    <property type="entry name" value="REC"/>
    <property type="match status" value="1"/>
</dbReference>
<dbReference type="SMART" id="SM00387">
    <property type="entry name" value="HATPase_c"/>
    <property type="match status" value="1"/>
</dbReference>
<dbReference type="RefSeq" id="WP_006980570.1">
    <property type="nucleotide sequence ID" value="NZ_ABVL01000009.1"/>
</dbReference>
<dbReference type="PANTHER" id="PTHR24421">
    <property type="entry name" value="NITRATE/NITRITE SENSOR PROTEIN NARX-RELATED"/>
    <property type="match status" value="1"/>
</dbReference>
<dbReference type="PROSITE" id="PS50110">
    <property type="entry name" value="RESPONSE_REGULATORY"/>
    <property type="match status" value="1"/>
</dbReference>
<evidence type="ECO:0000259" key="10">
    <source>
        <dbReference type="PROSITE" id="PS50110"/>
    </source>
</evidence>
<dbReference type="Pfam" id="PF07730">
    <property type="entry name" value="HisKA_3"/>
    <property type="match status" value="1"/>
</dbReference>
<dbReference type="EMBL" id="ABVL01000009">
    <property type="protein sequence ID" value="EDY19068.1"/>
    <property type="molecule type" value="Genomic_DNA"/>
</dbReference>
<evidence type="ECO:0000259" key="11">
    <source>
        <dbReference type="PROSITE" id="PS50112"/>
    </source>
</evidence>
<dbReference type="CDD" id="cd16917">
    <property type="entry name" value="HATPase_UhpB-NarQ-NarX-like"/>
    <property type="match status" value="1"/>
</dbReference>
<dbReference type="STRING" id="497964.CfE428DRAFT_3245"/>
<keyword evidence="13" id="KW-1185">Reference proteome</keyword>
<protein>
    <recommendedName>
        <fullName evidence="2">histidine kinase</fullName>
        <ecNumber evidence="2">2.7.13.3</ecNumber>
    </recommendedName>
</protein>
<reference evidence="12 13" key="1">
    <citation type="journal article" date="2011" name="J. Bacteriol.">
        <title>Genome sequence of Chthoniobacter flavus Ellin428, an aerobic heterotrophic soil bacterium.</title>
        <authorList>
            <person name="Kant R."/>
            <person name="van Passel M.W."/>
            <person name="Palva A."/>
            <person name="Lucas S."/>
            <person name="Lapidus A."/>
            <person name="Glavina Del Rio T."/>
            <person name="Dalin E."/>
            <person name="Tice H."/>
            <person name="Bruce D."/>
            <person name="Goodwin L."/>
            <person name="Pitluck S."/>
            <person name="Larimer F.W."/>
            <person name="Land M.L."/>
            <person name="Hauser L."/>
            <person name="Sangwan P."/>
            <person name="de Vos W.M."/>
            <person name="Janssen P.H."/>
            <person name="Smidt H."/>
        </authorList>
    </citation>
    <scope>NUCLEOTIDE SEQUENCE [LARGE SCALE GENOMIC DNA]</scope>
    <source>
        <strain evidence="12 13">Ellin428</strain>
    </source>
</reference>
<evidence type="ECO:0000256" key="1">
    <source>
        <dbReference type="ARBA" id="ARBA00000085"/>
    </source>
</evidence>
<proteinExistence type="predicted"/>
<evidence type="ECO:0000256" key="2">
    <source>
        <dbReference type="ARBA" id="ARBA00012438"/>
    </source>
</evidence>
<feature type="domain" description="PAS" evidence="11">
    <location>
        <begin position="145"/>
        <end position="193"/>
    </location>
</feature>
<dbReference type="SUPFAM" id="SSF52172">
    <property type="entry name" value="CheY-like"/>
    <property type="match status" value="1"/>
</dbReference>
<keyword evidence="5" id="KW-0547">Nucleotide-binding</keyword>
<dbReference type="CDD" id="cd00130">
    <property type="entry name" value="PAS"/>
    <property type="match status" value="1"/>
</dbReference>
<evidence type="ECO:0000256" key="6">
    <source>
        <dbReference type="ARBA" id="ARBA00022777"/>
    </source>
</evidence>
<keyword evidence="8" id="KW-0902">Two-component regulatory system</keyword>
<dbReference type="InterPro" id="IPR003594">
    <property type="entry name" value="HATPase_dom"/>
</dbReference>
<dbReference type="Pfam" id="PF00072">
    <property type="entry name" value="Response_reg"/>
    <property type="match status" value="1"/>
</dbReference>
<dbReference type="eggNOG" id="COG4585">
    <property type="taxonomic scope" value="Bacteria"/>
</dbReference>
<dbReference type="InterPro" id="IPR035965">
    <property type="entry name" value="PAS-like_dom_sf"/>
</dbReference>
<dbReference type="InterPro" id="IPR036890">
    <property type="entry name" value="HATPase_C_sf"/>
</dbReference>
<dbReference type="GO" id="GO:0016020">
    <property type="term" value="C:membrane"/>
    <property type="evidence" value="ECO:0007669"/>
    <property type="project" value="InterPro"/>
</dbReference>
<dbReference type="GO" id="GO:0006355">
    <property type="term" value="P:regulation of DNA-templated transcription"/>
    <property type="evidence" value="ECO:0007669"/>
    <property type="project" value="InterPro"/>
</dbReference>
<dbReference type="eggNOG" id="COG0745">
    <property type="taxonomic scope" value="Bacteria"/>
</dbReference>
<dbReference type="SMART" id="SM00091">
    <property type="entry name" value="PAS"/>
    <property type="match status" value="1"/>
</dbReference>
<keyword evidence="6 12" id="KW-0418">Kinase</keyword>
<dbReference type="PANTHER" id="PTHR24421:SF10">
    <property type="entry name" value="NITRATE_NITRITE SENSOR PROTEIN NARQ"/>
    <property type="match status" value="1"/>
</dbReference>
<evidence type="ECO:0000256" key="5">
    <source>
        <dbReference type="ARBA" id="ARBA00022741"/>
    </source>
</evidence>
<dbReference type="InterPro" id="IPR011712">
    <property type="entry name" value="Sig_transdc_His_kin_sub3_dim/P"/>
</dbReference>
<dbReference type="CDD" id="cd00156">
    <property type="entry name" value="REC"/>
    <property type="match status" value="1"/>
</dbReference>
<dbReference type="Pfam" id="PF00989">
    <property type="entry name" value="PAS"/>
    <property type="match status" value="1"/>
</dbReference>
<comment type="caution">
    <text evidence="12">The sequence shown here is derived from an EMBL/GenBank/DDBJ whole genome shotgun (WGS) entry which is preliminary data.</text>
</comment>
<dbReference type="Pfam" id="PF02518">
    <property type="entry name" value="HATPase_c"/>
    <property type="match status" value="1"/>
</dbReference>
<dbReference type="SUPFAM" id="SSF55785">
    <property type="entry name" value="PYP-like sensor domain (PAS domain)"/>
    <property type="match status" value="1"/>
</dbReference>
<dbReference type="Gene3D" id="3.30.450.20">
    <property type="entry name" value="PAS domain"/>
    <property type="match status" value="1"/>
</dbReference>
<keyword evidence="3 9" id="KW-0597">Phosphoprotein</keyword>
<name>B4D2V7_9BACT</name>
<dbReference type="GO" id="GO:0046983">
    <property type="term" value="F:protein dimerization activity"/>
    <property type="evidence" value="ECO:0007669"/>
    <property type="project" value="InterPro"/>
</dbReference>
<dbReference type="PROSITE" id="PS50112">
    <property type="entry name" value="PAS"/>
    <property type="match status" value="1"/>
</dbReference>
<gene>
    <name evidence="12" type="ORF">CfE428DRAFT_3245</name>
</gene>
<dbReference type="InterPro" id="IPR001789">
    <property type="entry name" value="Sig_transdc_resp-reg_receiver"/>
</dbReference>
<dbReference type="InterPro" id="IPR000014">
    <property type="entry name" value="PAS"/>
</dbReference>
<evidence type="ECO:0000256" key="9">
    <source>
        <dbReference type="PROSITE-ProRule" id="PRU00169"/>
    </source>
</evidence>
<evidence type="ECO:0000313" key="12">
    <source>
        <dbReference type="EMBL" id="EDY19068.1"/>
    </source>
</evidence>
<dbReference type="GO" id="GO:0005524">
    <property type="term" value="F:ATP binding"/>
    <property type="evidence" value="ECO:0007669"/>
    <property type="project" value="UniProtKB-KW"/>
</dbReference>
<keyword evidence="7" id="KW-0067">ATP-binding</keyword>
<dbReference type="InterPro" id="IPR013767">
    <property type="entry name" value="PAS_fold"/>
</dbReference>
<organism evidence="12 13">
    <name type="scientific">Chthoniobacter flavus Ellin428</name>
    <dbReference type="NCBI Taxonomy" id="497964"/>
    <lineage>
        <taxon>Bacteria</taxon>
        <taxon>Pseudomonadati</taxon>
        <taxon>Verrucomicrobiota</taxon>
        <taxon>Spartobacteria</taxon>
        <taxon>Chthoniobacterales</taxon>
        <taxon>Chthoniobacteraceae</taxon>
        <taxon>Chthoniobacter</taxon>
    </lineage>
</organism>
<dbReference type="InParanoid" id="B4D2V7"/>
<dbReference type="NCBIfam" id="TIGR00229">
    <property type="entry name" value="sensory_box"/>
    <property type="match status" value="1"/>
</dbReference>
<feature type="domain" description="Response regulatory" evidence="10">
    <location>
        <begin position="11"/>
        <end position="125"/>
    </location>
</feature>
<dbReference type="InterPro" id="IPR011006">
    <property type="entry name" value="CheY-like_superfamily"/>
</dbReference>
<evidence type="ECO:0000256" key="3">
    <source>
        <dbReference type="ARBA" id="ARBA00022553"/>
    </source>
</evidence>
<dbReference type="Gene3D" id="3.40.50.2300">
    <property type="match status" value="1"/>
</dbReference>
<dbReference type="Gene3D" id="3.30.565.10">
    <property type="entry name" value="Histidine kinase-like ATPase, C-terminal domain"/>
    <property type="match status" value="1"/>
</dbReference>
<dbReference type="InterPro" id="IPR050482">
    <property type="entry name" value="Sensor_HK_TwoCompSys"/>
</dbReference>
<feature type="modified residue" description="4-aspartylphosphate" evidence="9">
    <location>
        <position position="60"/>
    </location>
</feature>
<keyword evidence="4" id="KW-0808">Transferase</keyword>
<evidence type="ECO:0000256" key="4">
    <source>
        <dbReference type="ARBA" id="ARBA00022679"/>
    </source>
</evidence>
<evidence type="ECO:0000256" key="7">
    <source>
        <dbReference type="ARBA" id="ARBA00022840"/>
    </source>
</evidence>
<comment type="catalytic activity">
    <reaction evidence="1">
        <text>ATP + protein L-histidine = ADP + protein N-phospho-L-histidine.</text>
        <dbReference type="EC" id="2.7.13.3"/>
    </reaction>
</comment>
<sequence>MTDVPPKKTARLLIADDEEGLLYLMADGLRREGYEVESFDSGEEAHRWLARERADLLVLDLKLTDLPALSLIEQLRKEGRECPFIIVTGHGDERTAVNAMKEGALDYVMKDAGMLELLPSIVRRALAVVERERKLSEANETIRLRDERLQHVIQTALDGFLRFERNGRLLEINEALSETLGYSMNEMLGRSIFDSEAVAFPREVKEHVATLEVGGTCKCFTQLQRRDGAPIEVEVSMRDDQGEIFAFVHDVSEQRRLERKVLEIAFDERRQFGRELHDGLGQQLTALELMTHTLARELKVVAPKQAKTAWEITKYMRRAVTQTRELAHGLSPVAGDGEGLMQALQELAEMAKTAGTPCEFECPQPVKIKDETIVGNLYRIAQEAIANSLKHAAPKRITLRLLNEGPDIHLAVEDCGRGLPRGKSAKPGMGMQVMQHRARVIGAQLQIHSAPGKGVKVICSLRKPS</sequence>
<dbReference type="GO" id="GO:0000155">
    <property type="term" value="F:phosphorelay sensor kinase activity"/>
    <property type="evidence" value="ECO:0007669"/>
    <property type="project" value="InterPro"/>
</dbReference>
<accession>B4D2V7</accession>
<dbReference type="SUPFAM" id="SSF55874">
    <property type="entry name" value="ATPase domain of HSP90 chaperone/DNA topoisomerase II/histidine kinase"/>
    <property type="match status" value="1"/>
</dbReference>
<dbReference type="EC" id="2.7.13.3" evidence="2"/>
<evidence type="ECO:0000256" key="8">
    <source>
        <dbReference type="ARBA" id="ARBA00023012"/>
    </source>
</evidence>
<dbReference type="AlphaFoldDB" id="B4D2V7"/>